<organism evidence="1 2">
    <name type="scientific">Lepagella muris</name>
    <dbReference type="NCBI Taxonomy" id="3032870"/>
    <lineage>
        <taxon>Bacteria</taxon>
        <taxon>Pseudomonadati</taxon>
        <taxon>Bacteroidota</taxon>
        <taxon>Bacteroidia</taxon>
        <taxon>Bacteroidales</taxon>
        <taxon>Muribaculaceae</taxon>
        <taxon>Lepagella</taxon>
    </lineage>
</organism>
<reference evidence="1" key="1">
    <citation type="submission" date="2019-04" db="EMBL/GenBank/DDBJ databases">
        <title>Microbes associate with the intestines of laboratory mice.</title>
        <authorList>
            <person name="Navarre W."/>
            <person name="Wong E."/>
            <person name="Huang K."/>
            <person name="Tropini C."/>
            <person name="Ng K."/>
            <person name="Yu B."/>
        </authorList>
    </citation>
    <scope>NUCLEOTIDE SEQUENCE</scope>
    <source>
        <strain evidence="1">NM04_E33</strain>
    </source>
</reference>
<comment type="caution">
    <text evidence="1">The sequence shown here is derived from an EMBL/GenBank/DDBJ whole genome shotgun (WGS) entry which is preliminary data.</text>
</comment>
<sequence length="289" mass="33147">MITCEKCGFENPEGSKYCAHCGESLYMSLERNYEYWCTRTPGYIVYLIDLSDGMKEKIDDLIDALERTFMRMISICVQGTRIKERVAMTVIGYNTSVKVIWKDMRMEDLAKKLIERRKRKIPIFDKNAEFKTEYDCVMSEGLDAAKRDIRDMIQSKNKRGMGEDILTPIVVHITNGSLSDSYYSSYQDNLDSILNSARNLINGGPSGRRVKLFNIKYGKFNDNEEEIIFPSQRPNRPVDRVLYDISTPMSDIDIKELGYSPIEVSKGARFAALNVSKGATLEWLLNSIK</sequence>
<dbReference type="Proteomes" id="UP000306319">
    <property type="component" value="Unassembled WGS sequence"/>
</dbReference>
<gene>
    <name evidence="1" type="ORF">E5331_17510</name>
</gene>
<keyword evidence="2" id="KW-1185">Reference proteome</keyword>
<proteinExistence type="predicted"/>
<evidence type="ECO:0000313" key="2">
    <source>
        <dbReference type="Proteomes" id="UP000306319"/>
    </source>
</evidence>
<evidence type="ECO:0000313" key="1">
    <source>
        <dbReference type="EMBL" id="TGY76639.1"/>
    </source>
</evidence>
<name>A0AC61RAN6_9BACT</name>
<protein>
    <submittedName>
        <fullName evidence="1">Zinc-ribbon domain-containing protein</fullName>
    </submittedName>
</protein>
<accession>A0AC61RAN6</accession>
<dbReference type="EMBL" id="SRYB01000037">
    <property type="protein sequence ID" value="TGY76639.1"/>
    <property type="molecule type" value="Genomic_DNA"/>
</dbReference>